<keyword evidence="5" id="KW-0575">Peroxidase</keyword>
<dbReference type="InterPro" id="IPR002065">
    <property type="entry name" value="TPX"/>
</dbReference>
<feature type="domain" description="Thioredoxin" evidence="4">
    <location>
        <begin position="19"/>
        <end position="168"/>
    </location>
</feature>
<dbReference type="InterPro" id="IPR036249">
    <property type="entry name" value="Thioredoxin-like_sf"/>
</dbReference>
<dbReference type="NCBIfam" id="NF001808">
    <property type="entry name" value="PRK00522.1"/>
    <property type="match status" value="1"/>
</dbReference>
<protein>
    <submittedName>
        <fullName evidence="5">Thiol peroxidase, atypical 2-Cys peroxiredoxin</fullName>
    </submittedName>
</protein>
<evidence type="ECO:0000256" key="1">
    <source>
        <dbReference type="ARBA" id="ARBA00023157"/>
    </source>
</evidence>
<proteinExistence type="predicted"/>
<dbReference type="PANTHER" id="PTHR43110:SF1">
    <property type="entry name" value="THIOL PEROXIDASE"/>
    <property type="match status" value="1"/>
</dbReference>
<organism evidence="5 6">
    <name type="scientific">Abditibacterium utsteinense</name>
    <dbReference type="NCBI Taxonomy" id="1960156"/>
    <lineage>
        <taxon>Bacteria</taxon>
        <taxon>Pseudomonadati</taxon>
        <taxon>Abditibacteriota</taxon>
        <taxon>Abditibacteriia</taxon>
        <taxon>Abditibacteriales</taxon>
        <taxon>Abditibacteriaceae</taxon>
        <taxon>Abditibacterium</taxon>
    </lineage>
</organism>
<evidence type="ECO:0000313" key="5">
    <source>
        <dbReference type="EMBL" id="PQV65465.1"/>
    </source>
</evidence>
<keyword evidence="5" id="KW-0560">Oxidoreductase</keyword>
<keyword evidence="2" id="KW-0676">Redox-active center</keyword>
<comment type="caution">
    <text evidence="5">The sequence shown here is derived from an EMBL/GenBank/DDBJ whole genome shotgun (WGS) entry which is preliminary data.</text>
</comment>
<reference evidence="5 6" key="1">
    <citation type="journal article" date="2018" name="Syst. Appl. Microbiol.">
        <title>Abditibacterium utsteinense sp. nov., the first cultivated member of candidate phylum FBP, isolated from ice-free Antarctic soil samples.</title>
        <authorList>
            <person name="Tahon G."/>
            <person name="Tytgat B."/>
            <person name="Lebbe L."/>
            <person name="Carlier A."/>
            <person name="Willems A."/>
        </authorList>
    </citation>
    <scope>NUCLEOTIDE SEQUENCE [LARGE SCALE GENOMIC DNA]</scope>
    <source>
        <strain evidence="5 6">LMG 29911</strain>
    </source>
</reference>
<sequence>MASTVTLHGKPVELSGTPPQIGDTAPAFELTGGDMSPVKLSDSAGKIRIISIVPSIDTAVCDLQTKRFNQEIDKLPDSVIGYTISVDTPFAQNRWCAAEGVEKMHLLSDYKGQTFGHDYGLYINDMGTLARSVIIVDQNDKVAYLQLVPEIGQEPNYEEVLQKARELS</sequence>
<evidence type="ECO:0000259" key="4">
    <source>
        <dbReference type="PROSITE" id="PS51352"/>
    </source>
</evidence>
<dbReference type="PROSITE" id="PS51352">
    <property type="entry name" value="THIOREDOXIN_2"/>
    <property type="match status" value="1"/>
</dbReference>
<dbReference type="SUPFAM" id="SSF52833">
    <property type="entry name" value="Thioredoxin-like"/>
    <property type="match status" value="1"/>
</dbReference>
<dbReference type="GO" id="GO:0008379">
    <property type="term" value="F:thioredoxin peroxidase activity"/>
    <property type="evidence" value="ECO:0007669"/>
    <property type="project" value="InterPro"/>
</dbReference>
<dbReference type="EMBL" id="NIGF01000001">
    <property type="protein sequence ID" value="PQV65465.1"/>
    <property type="molecule type" value="Genomic_DNA"/>
</dbReference>
<evidence type="ECO:0000256" key="3">
    <source>
        <dbReference type="SAM" id="MobiDB-lite"/>
    </source>
</evidence>
<evidence type="ECO:0000256" key="2">
    <source>
        <dbReference type="ARBA" id="ARBA00023284"/>
    </source>
</evidence>
<dbReference type="CDD" id="cd03014">
    <property type="entry name" value="PRX_Atyp2cys"/>
    <property type="match status" value="1"/>
</dbReference>
<dbReference type="InterPro" id="IPR013740">
    <property type="entry name" value="Redoxin"/>
</dbReference>
<dbReference type="Pfam" id="PF08534">
    <property type="entry name" value="Redoxin"/>
    <property type="match status" value="1"/>
</dbReference>
<dbReference type="Proteomes" id="UP000237684">
    <property type="component" value="Unassembled WGS sequence"/>
</dbReference>
<accession>A0A2S8SXD8</accession>
<keyword evidence="1" id="KW-1015">Disulfide bond</keyword>
<dbReference type="InterPro" id="IPR050455">
    <property type="entry name" value="Tpx_Peroxidase_subfamily"/>
</dbReference>
<dbReference type="InParanoid" id="A0A2S8SXD8"/>
<dbReference type="OrthoDB" id="9781543at2"/>
<dbReference type="PANTHER" id="PTHR43110">
    <property type="entry name" value="THIOL PEROXIDASE"/>
    <property type="match status" value="1"/>
</dbReference>
<dbReference type="Gene3D" id="3.40.30.10">
    <property type="entry name" value="Glutaredoxin"/>
    <property type="match status" value="1"/>
</dbReference>
<keyword evidence="6" id="KW-1185">Reference proteome</keyword>
<dbReference type="InterPro" id="IPR013766">
    <property type="entry name" value="Thioredoxin_domain"/>
</dbReference>
<dbReference type="RefSeq" id="WP_105482200.1">
    <property type="nucleotide sequence ID" value="NZ_NIGF01000001.1"/>
</dbReference>
<gene>
    <name evidence="5" type="ORF">B1R32_101207</name>
</gene>
<feature type="region of interest" description="Disordered" evidence="3">
    <location>
        <begin position="1"/>
        <end position="21"/>
    </location>
</feature>
<evidence type="ECO:0000313" key="6">
    <source>
        <dbReference type="Proteomes" id="UP000237684"/>
    </source>
</evidence>
<dbReference type="FunCoup" id="A0A2S8SXD8">
    <property type="interactions" value="26"/>
</dbReference>
<name>A0A2S8SXD8_9BACT</name>
<dbReference type="AlphaFoldDB" id="A0A2S8SXD8"/>